<accession>A0A165TNH4</accession>
<evidence type="ECO:0000313" key="2">
    <source>
        <dbReference type="Proteomes" id="UP000076761"/>
    </source>
</evidence>
<dbReference type="InterPro" id="IPR006722">
    <property type="entry name" value="Sedlin"/>
</dbReference>
<gene>
    <name evidence="1" type="ORF">NEOLEDRAFT_1131422</name>
</gene>
<dbReference type="InterPro" id="IPR011012">
    <property type="entry name" value="Longin-like_dom_sf"/>
</dbReference>
<organism evidence="1 2">
    <name type="scientific">Neolentinus lepideus HHB14362 ss-1</name>
    <dbReference type="NCBI Taxonomy" id="1314782"/>
    <lineage>
        <taxon>Eukaryota</taxon>
        <taxon>Fungi</taxon>
        <taxon>Dikarya</taxon>
        <taxon>Basidiomycota</taxon>
        <taxon>Agaricomycotina</taxon>
        <taxon>Agaricomycetes</taxon>
        <taxon>Gloeophyllales</taxon>
        <taxon>Gloeophyllaceae</taxon>
        <taxon>Neolentinus</taxon>
    </lineage>
</organism>
<dbReference type="GO" id="GO:0005737">
    <property type="term" value="C:cytoplasm"/>
    <property type="evidence" value="ECO:0007669"/>
    <property type="project" value="GOC"/>
</dbReference>
<sequence>MIGGVRLLQVMSHHLFLLSPTDTPLYSLTHYSSKPTPSTASPLSSNLPSWSTSAFAGTLTALSGASSATQAHHAQAGTVRLGGGQDRHVIQMIANASLDVIEEVMRRDSAMYLKSVDKFNEWTVSAFVTPGNFKFILLHEAKNDDGIRSFFNEVWELYVKTMLNPFHTMHTPIRSAVFDSRVRASAKKYL</sequence>
<dbReference type="OrthoDB" id="10252102at2759"/>
<proteinExistence type="predicted"/>
<name>A0A165TNH4_9AGAM</name>
<evidence type="ECO:0000313" key="1">
    <source>
        <dbReference type="EMBL" id="KZT26935.1"/>
    </source>
</evidence>
<dbReference type="AlphaFoldDB" id="A0A165TNH4"/>
<dbReference type="InParanoid" id="A0A165TNH4"/>
<dbReference type="FunCoup" id="A0A165TNH4">
    <property type="interactions" value="144"/>
</dbReference>
<dbReference type="SUPFAM" id="SSF64356">
    <property type="entry name" value="SNARE-like"/>
    <property type="match status" value="1"/>
</dbReference>
<dbReference type="Gene3D" id="3.30.450.70">
    <property type="match status" value="1"/>
</dbReference>
<protein>
    <submittedName>
        <fullName evidence="1">Sedlin</fullName>
    </submittedName>
</protein>
<dbReference type="CDD" id="cd14825">
    <property type="entry name" value="TRAPPC2_sedlin"/>
    <property type="match status" value="1"/>
</dbReference>
<dbReference type="EMBL" id="KV425564">
    <property type="protein sequence ID" value="KZT26935.1"/>
    <property type="molecule type" value="Genomic_DNA"/>
</dbReference>
<dbReference type="Pfam" id="PF04628">
    <property type="entry name" value="Sedlin_N"/>
    <property type="match status" value="1"/>
</dbReference>
<dbReference type="Proteomes" id="UP000076761">
    <property type="component" value="Unassembled WGS sequence"/>
</dbReference>
<dbReference type="PANTHER" id="PTHR12403">
    <property type="entry name" value="TRAFFICKING PROTEIN PARTICLE COMPLEX SUBUNIT 2"/>
    <property type="match status" value="1"/>
</dbReference>
<dbReference type="STRING" id="1314782.A0A165TNH4"/>
<reference evidence="1 2" key="1">
    <citation type="journal article" date="2016" name="Mol. Biol. Evol.">
        <title>Comparative Genomics of Early-Diverging Mushroom-Forming Fungi Provides Insights into the Origins of Lignocellulose Decay Capabilities.</title>
        <authorList>
            <person name="Nagy L.G."/>
            <person name="Riley R."/>
            <person name="Tritt A."/>
            <person name="Adam C."/>
            <person name="Daum C."/>
            <person name="Floudas D."/>
            <person name="Sun H."/>
            <person name="Yadav J.S."/>
            <person name="Pangilinan J."/>
            <person name="Larsson K.H."/>
            <person name="Matsuura K."/>
            <person name="Barry K."/>
            <person name="Labutti K."/>
            <person name="Kuo R."/>
            <person name="Ohm R.A."/>
            <person name="Bhattacharya S.S."/>
            <person name="Shirouzu T."/>
            <person name="Yoshinaga Y."/>
            <person name="Martin F.M."/>
            <person name="Grigoriev I.V."/>
            <person name="Hibbett D.S."/>
        </authorList>
    </citation>
    <scope>NUCLEOTIDE SEQUENCE [LARGE SCALE GENOMIC DNA]</scope>
    <source>
        <strain evidence="1 2">HHB14362 ss-1</strain>
    </source>
</reference>
<dbReference type="GO" id="GO:0006888">
    <property type="term" value="P:endoplasmic reticulum to Golgi vesicle-mediated transport"/>
    <property type="evidence" value="ECO:0007669"/>
    <property type="project" value="InterPro"/>
</dbReference>
<keyword evidence="2" id="KW-1185">Reference proteome</keyword>